<name>A0A4Y7TFA7_COPMI</name>
<evidence type="ECO:0000256" key="2">
    <source>
        <dbReference type="SAM" id="Phobius"/>
    </source>
</evidence>
<evidence type="ECO:0000313" key="4">
    <source>
        <dbReference type="Proteomes" id="UP000298030"/>
    </source>
</evidence>
<dbReference type="PANTHER" id="PTHR34407:SF1">
    <property type="entry name" value="SGNH HYDROLASE-TYPE ESTERASE DOMAIN-CONTAINING PROTEIN"/>
    <property type="match status" value="1"/>
</dbReference>
<comment type="caution">
    <text evidence="3">The sequence shown here is derived from an EMBL/GenBank/DDBJ whole genome shotgun (WGS) entry which is preliminary data.</text>
</comment>
<dbReference type="CDD" id="cd00229">
    <property type="entry name" value="SGNH_hydrolase"/>
    <property type="match status" value="1"/>
</dbReference>
<dbReference type="STRING" id="71717.A0A4Y7TFA7"/>
<dbReference type="AlphaFoldDB" id="A0A4Y7TFA7"/>
<dbReference type="PANTHER" id="PTHR34407">
    <property type="entry name" value="EXPRESSED PROTEIN"/>
    <property type="match status" value="1"/>
</dbReference>
<dbReference type="SUPFAM" id="SSF52266">
    <property type="entry name" value="SGNH hydrolase"/>
    <property type="match status" value="1"/>
</dbReference>
<protein>
    <submittedName>
        <fullName evidence="3">Cap64 protein</fullName>
    </submittedName>
</protein>
<feature type="transmembrane region" description="Helical" evidence="2">
    <location>
        <begin position="20"/>
        <end position="38"/>
    </location>
</feature>
<dbReference type="EMBL" id="QPFP01000014">
    <property type="protein sequence ID" value="TEB32830.1"/>
    <property type="molecule type" value="Genomic_DNA"/>
</dbReference>
<evidence type="ECO:0000313" key="3">
    <source>
        <dbReference type="EMBL" id="TEB32830.1"/>
    </source>
</evidence>
<feature type="region of interest" description="Disordered" evidence="1">
    <location>
        <begin position="332"/>
        <end position="368"/>
    </location>
</feature>
<dbReference type="Proteomes" id="UP000298030">
    <property type="component" value="Unassembled WGS sequence"/>
</dbReference>
<dbReference type="OrthoDB" id="544608at2759"/>
<evidence type="ECO:0000256" key="1">
    <source>
        <dbReference type="SAM" id="MobiDB-lite"/>
    </source>
</evidence>
<reference evidence="3 4" key="1">
    <citation type="journal article" date="2019" name="Nat. Ecol. Evol.">
        <title>Megaphylogeny resolves global patterns of mushroom evolution.</title>
        <authorList>
            <person name="Varga T."/>
            <person name="Krizsan K."/>
            <person name="Foldi C."/>
            <person name="Dima B."/>
            <person name="Sanchez-Garcia M."/>
            <person name="Sanchez-Ramirez S."/>
            <person name="Szollosi G.J."/>
            <person name="Szarkandi J.G."/>
            <person name="Papp V."/>
            <person name="Albert L."/>
            <person name="Andreopoulos W."/>
            <person name="Angelini C."/>
            <person name="Antonin V."/>
            <person name="Barry K.W."/>
            <person name="Bougher N.L."/>
            <person name="Buchanan P."/>
            <person name="Buyck B."/>
            <person name="Bense V."/>
            <person name="Catcheside P."/>
            <person name="Chovatia M."/>
            <person name="Cooper J."/>
            <person name="Damon W."/>
            <person name="Desjardin D."/>
            <person name="Finy P."/>
            <person name="Geml J."/>
            <person name="Haridas S."/>
            <person name="Hughes K."/>
            <person name="Justo A."/>
            <person name="Karasinski D."/>
            <person name="Kautmanova I."/>
            <person name="Kiss B."/>
            <person name="Kocsube S."/>
            <person name="Kotiranta H."/>
            <person name="LaButti K.M."/>
            <person name="Lechner B.E."/>
            <person name="Liimatainen K."/>
            <person name="Lipzen A."/>
            <person name="Lukacs Z."/>
            <person name="Mihaltcheva S."/>
            <person name="Morgado L.N."/>
            <person name="Niskanen T."/>
            <person name="Noordeloos M.E."/>
            <person name="Ohm R.A."/>
            <person name="Ortiz-Santana B."/>
            <person name="Ovrebo C."/>
            <person name="Racz N."/>
            <person name="Riley R."/>
            <person name="Savchenko A."/>
            <person name="Shiryaev A."/>
            <person name="Soop K."/>
            <person name="Spirin V."/>
            <person name="Szebenyi C."/>
            <person name="Tomsovsky M."/>
            <person name="Tulloss R.E."/>
            <person name="Uehling J."/>
            <person name="Grigoriev I.V."/>
            <person name="Vagvolgyi C."/>
            <person name="Papp T."/>
            <person name="Martin F.M."/>
            <person name="Miettinen O."/>
            <person name="Hibbett D.S."/>
            <person name="Nagy L.G."/>
        </authorList>
    </citation>
    <scope>NUCLEOTIDE SEQUENCE [LARGE SCALE GENOMIC DNA]</scope>
    <source>
        <strain evidence="3 4">FP101781</strain>
    </source>
</reference>
<sequence>MGSDNDKSPRRKFLVGNRIWLIVVVLGAILTVTHFISLPSSGKLSSTPTYSNSHLNPKDYLNVTDLGPNPFEFCPSYGPGDELGGKYGSNLLSQSRMNLGSGARVQRVLNKALAGQPITISVLGGSISACHGAGDDPISPHCYPSKFFQWWNTVFPHPATELTNGAMRKTNSGYFGFCNSHHLPDITDLVIIELDTDDAPEKETLEHFETLVRSILIRPDQPAVVLLGHFSPQIHSAHGFAGPDHWHNAVARFYDVPHITAKPILLPQYMEDPKSIDQFYVDPVLANPKGHDVLSEMLIAYFENQICTAWDVARGASFEAVPIHKAGEKGDAHGLFGGVGQRKGVPEPGEKESGDKADEKDAEGAAGERKRIKGLPMVAQYQVPGSRINTRPNSERKFEEISPFCVSANDLINPLPPSLFYGSGWYAQHPSTSGGGSSLTTTAHYWYSTRPTSKLRIPMQVGAGDIGIYYLKEPVSQIGEGSTVECWVDDNYAGAKVIENAAEVGEPVPALAIIDQFVSRGSHFVECQLLGEEGQSVPAFKLVGIFAT</sequence>
<feature type="compositionally biased region" description="Basic and acidic residues" evidence="1">
    <location>
        <begin position="344"/>
        <end position="368"/>
    </location>
</feature>
<proteinExistence type="predicted"/>
<keyword evidence="2" id="KW-0472">Membrane</keyword>
<keyword evidence="2" id="KW-1133">Transmembrane helix</keyword>
<accession>A0A4Y7TFA7</accession>
<organism evidence="3 4">
    <name type="scientific">Coprinellus micaceus</name>
    <name type="common">Glistening ink-cap mushroom</name>
    <name type="synonym">Coprinus micaceus</name>
    <dbReference type="NCBI Taxonomy" id="71717"/>
    <lineage>
        <taxon>Eukaryota</taxon>
        <taxon>Fungi</taxon>
        <taxon>Dikarya</taxon>
        <taxon>Basidiomycota</taxon>
        <taxon>Agaricomycotina</taxon>
        <taxon>Agaricomycetes</taxon>
        <taxon>Agaricomycetidae</taxon>
        <taxon>Agaricales</taxon>
        <taxon>Agaricineae</taxon>
        <taxon>Psathyrellaceae</taxon>
        <taxon>Coprinellus</taxon>
    </lineage>
</organism>
<keyword evidence="2" id="KW-0812">Transmembrane</keyword>
<gene>
    <name evidence="3" type="ORF">FA13DRAFT_1627779</name>
</gene>
<keyword evidence="4" id="KW-1185">Reference proteome</keyword>